<reference evidence="2" key="1">
    <citation type="submission" date="2022-01" db="EMBL/GenBank/DDBJ databases">
        <title>Neisseria sp. ZJ104.</title>
        <authorList>
            <person name="Yang C."/>
        </authorList>
    </citation>
    <scope>NUCLEOTIDE SEQUENCE</scope>
    <source>
        <strain evidence="2">ZJ104</strain>
    </source>
</reference>
<dbReference type="AlphaFoldDB" id="A0AAW5AMN9"/>
<dbReference type="EMBL" id="CP116766">
    <property type="protein sequence ID" value="WCL71836.1"/>
    <property type="molecule type" value="Genomic_DNA"/>
</dbReference>
<keyword evidence="1" id="KW-0812">Transmembrane</keyword>
<keyword evidence="1" id="KW-0472">Membrane</keyword>
<dbReference type="EMBL" id="JAKKDL010000005">
    <property type="protein sequence ID" value="MCF7529701.1"/>
    <property type="molecule type" value="Genomic_DNA"/>
</dbReference>
<evidence type="ECO:0000313" key="3">
    <source>
        <dbReference type="EMBL" id="WCL71836.1"/>
    </source>
</evidence>
<proteinExistence type="predicted"/>
<organism evidence="2 4">
    <name type="scientific">Neisseria lisongii</name>
    <dbReference type="NCBI Taxonomy" id="2912188"/>
    <lineage>
        <taxon>Bacteria</taxon>
        <taxon>Pseudomonadati</taxon>
        <taxon>Pseudomonadota</taxon>
        <taxon>Betaproteobacteria</taxon>
        <taxon>Neisseriales</taxon>
        <taxon>Neisseriaceae</taxon>
        <taxon>Neisseria</taxon>
    </lineage>
</organism>
<accession>A0AAW5AMN9</accession>
<name>A0AAW5AMN9_9NEIS</name>
<keyword evidence="5" id="KW-1185">Reference proteome</keyword>
<dbReference type="Proteomes" id="UP001201397">
    <property type="component" value="Unassembled WGS sequence"/>
</dbReference>
<sequence>MYNLFKRPIENASLEAWAKLADDVAKVAILAIPVVLYGTDPFPLKFFNSLLLLTGIYTCLLGGRLFRQTLQRKDRK</sequence>
<evidence type="ECO:0000313" key="4">
    <source>
        <dbReference type="Proteomes" id="UP001201397"/>
    </source>
</evidence>
<dbReference type="RefSeq" id="WP_237091344.1">
    <property type="nucleotide sequence ID" value="NZ_CP116766.1"/>
</dbReference>
<reference evidence="3 5" key="2">
    <citation type="submission" date="2023-01" db="EMBL/GenBank/DDBJ databases">
        <authorList>
            <person name="Yang C."/>
        </authorList>
    </citation>
    <scope>NUCLEOTIDE SEQUENCE [LARGE SCALE GENOMIC DNA]</scope>
    <source>
        <strain evidence="3 5">ZJ106</strain>
    </source>
</reference>
<evidence type="ECO:0008006" key="6">
    <source>
        <dbReference type="Google" id="ProtNLM"/>
    </source>
</evidence>
<evidence type="ECO:0000313" key="2">
    <source>
        <dbReference type="EMBL" id="MCF7529701.1"/>
    </source>
</evidence>
<dbReference type="Proteomes" id="UP001221268">
    <property type="component" value="Chromosome"/>
</dbReference>
<evidence type="ECO:0000313" key="5">
    <source>
        <dbReference type="Proteomes" id="UP001221268"/>
    </source>
</evidence>
<feature type="transmembrane region" description="Helical" evidence="1">
    <location>
        <begin position="46"/>
        <end position="66"/>
    </location>
</feature>
<gene>
    <name evidence="2" type="ORF">L4H06_05635</name>
    <name evidence="3" type="ORF">PJU73_01540</name>
</gene>
<evidence type="ECO:0000256" key="1">
    <source>
        <dbReference type="SAM" id="Phobius"/>
    </source>
</evidence>
<protein>
    <recommendedName>
        <fullName evidence="6">CDP-diacylglycerol--glycerol-3-phosphate 3-phosphatidyltransferase</fullName>
    </recommendedName>
</protein>
<keyword evidence="1" id="KW-1133">Transmembrane helix</keyword>